<organism evidence="2 3">
    <name type="scientific">Mycena venus</name>
    <dbReference type="NCBI Taxonomy" id="2733690"/>
    <lineage>
        <taxon>Eukaryota</taxon>
        <taxon>Fungi</taxon>
        <taxon>Dikarya</taxon>
        <taxon>Basidiomycota</taxon>
        <taxon>Agaricomycotina</taxon>
        <taxon>Agaricomycetes</taxon>
        <taxon>Agaricomycetidae</taxon>
        <taxon>Agaricales</taxon>
        <taxon>Marasmiineae</taxon>
        <taxon>Mycenaceae</taxon>
        <taxon>Mycena</taxon>
    </lineage>
</organism>
<name>A0A8H7CDG3_9AGAR</name>
<evidence type="ECO:0000313" key="2">
    <source>
        <dbReference type="EMBL" id="KAF7333519.1"/>
    </source>
</evidence>
<reference evidence="2" key="1">
    <citation type="submission" date="2020-05" db="EMBL/GenBank/DDBJ databases">
        <title>Mycena genomes resolve the evolution of fungal bioluminescence.</title>
        <authorList>
            <person name="Tsai I.J."/>
        </authorList>
    </citation>
    <scope>NUCLEOTIDE SEQUENCE</scope>
    <source>
        <strain evidence="2">CCC161011</strain>
    </source>
</reference>
<evidence type="ECO:0000313" key="3">
    <source>
        <dbReference type="Proteomes" id="UP000620124"/>
    </source>
</evidence>
<gene>
    <name evidence="2" type="ORF">MVEN_02368100</name>
</gene>
<comment type="caution">
    <text evidence="2">The sequence shown here is derived from an EMBL/GenBank/DDBJ whole genome shotgun (WGS) entry which is preliminary data.</text>
</comment>
<dbReference type="EMBL" id="JACAZI010000029">
    <property type="protein sequence ID" value="KAF7333519.1"/>
    <property type="molecule type" value="Genomic_DNA"/>
</dbReference>
<feature type="region of interest" description="Disordered" evidence="1">
    <location>
        <begin position="1"/>
        <end position="32"/>
    </location>
</feature>
<feature type="compositionally biased region" description="Polar residues" evidence="1">
    <location>
        <begin position="1"/>
        <end position="18"/>
    </location>
</feature>
<keyword evidence="3" id="KW-1185">Reference proteome</keyword>
<dbReference type="OrthoDB" id="10508570at2759"/>
<protein>
    <submittedName>
        <fullName evidence="2">Uncharacterized protein</fullName>
    </submittedName>
</protein>
<dbReference type="AlphaFoldDB" id="A0A8H7CDG3"/>
<feature type="compositionally biased region" description="Basic and acidic residues" evidence="1">
    <location>
        <begin position="236"/>
        <end position="249"/>
    </location>
</feature>
<sequence>MSTKMNINAEHSQASTSRGPARRFGQPSYTESEALADAAELEKLRHQTPSPVPTEPYPNYDSRDPGEIMMLFKESGVFTIRDFAYSRNDRRFGGAAPPPYHPEDESCDTHQINIARAKAAGRLTKAPCTPRKSGVSELPSLSTTPPPTPRSSRVLEPLFGQPTRILSKAPSSFITPPPTPQTSRVIKPLPTRTLSRAPSSSITPPPTPQTGRVIKPLPRRPTRTLSRAPGSLINLSEEKECRMEGLESH</sequence>
<evidence type="ECO:0000256" key="1">
    <source>
        <dbReference type="SAM" id="MobiDB-lite"/>
    </source>
</evidence>
<feature type="region of interest" description="Disordered" evidence="1">
    <location>
        <begin position="120"/>
        <end position="249"/>
    </location>
</feature>
<accession>A0A8H7CDG3</accession>
<proteinExistence type="predicted"/>
<dbReference type="Proteomes" id="UP000620124">
    <property type="component" value="Unassembled WGS sequence"/>
</dbReference>